<feature type="domain" description="FecR protein" evidence="2">
    <location>
        <begin position="128"/>
        <end position="222"/>
    </location>
</feature>
<dbReference type="RefSeq" id="WP_211973296.1">
    <property type="nucleotide sequence ID" value="NZ_CBFHAM010000111.1"/>
</dbReference>
<name>A0ABS5J0V0_9BACT</name>
<keyword evidence="1" id="KW-0812">Transmembrane</keyword>
<accession>A0ABS5J0V0</accession>
<feature type="domain" description="Protein FecR C-terminal" evidence="3">
    <location>
        <begin position="282"/>
        <end position="344"/>
    </location>
</feature>
<dbReference type="Gene3D" id="2.60.120.1440">
    <property type="match status" value="1"/>
</dbReference>
<protein>
    <submittedName>
        <fullName evidence="4">DUF4974 domain-containing protein</fullName>
    </submittedName>
</protein>
<dbReference type="InterPro" id="IPR032508">
    <property type="entry name" value="FecR_C"/>
</dbReference>
<evidence type="ECO:0000313" key="5">
    <source>
        <dbReference type="Proteomes" id="UP000676386"/>
    </source>
</evidence>
<feature type="transmembrane region" description="Helical" evidence="1">
    <location>
        <begin position="98"/>
        <end position="119"/>
    </location>
</feature>
<organism evidence="4 5">
    <name type="scientific">Chitinophaga hostae</name>
    <dbReference type="NCBI Taxonomy" id="2831022"/>
    <lineage>
        <taxon>Bacteria</taxon>
        <taxon>Pseudomonadati</taxon>
        <taxon>Bacteroidota</taxon>
        <taxon>Chitinophagia</taxon>
        <taxon>Chitinophagales</taxon>
        <taxon>Chitinophagaceae</taxon>
        <taxon>Chitinophaga</taxon>
    </lineage>
</organism>
<dbReference type="InterPro" id="IPR006860">
    <property type="entry name" value="FecR"/>
</dbReference>
<comment type="caution">
    <text evidence="4">The sequence shown here is derived from an EMBL/GenBank/DDBJ whole genome shotgun (WGS) entry which is preliminary data.</text>
</comment>
<gene>
    <name evidence="4" type="ORF">KE626_12790</name>
</gene>
<evidence type="ECO:0000259" key="3">
    <source>
        <dbReference type="Pfam" id="PF16344"/>
    </source>
</evidence>
<reference evidence="4 5" key="1">
    <citation type="submission" date="2021-04" db="EMBL/GenBank/DDBJ databases">
        <title>Chitinophaga sp. nov., isolated from the rhizosphere soil.</title>
        <authorList>
            <person name="He S."/>
        </authorList>
    </citation>
    <scope>NUCLEOTIDE SEQUENCE [LARGE SCALE GENOMIC DNA]</scope>
    <source>
        <strain evidence="4 5">2R12</strain>
    </source>
</reference>
<sequence length="354" mass="39743">MQLHTREIADLLADESFIRFCKGGPREDVARWEEFCVASPANHALVDAAREQFLELFSVLAQADLVEQEARLLKHILPSDETLVVHLPKLIGNRRSRFMLRWAAIIIPLIALATGTWLYKKASISLVYKTSAGERKNFHLPDGSFVRLNASSSLRLGKGFSTASRDLYLEGEAYFDVKHDANAAFVVHTTSMDVRAVGTAFNVRSYADDDSTETVLINGVVEVTLKGQEERKVVLRPDHKIRWSAHEPAGLQATPRTETIPVTDVVRNSGGDIPETGWIHNKLIFENEPLSSIAVKLERWFGVQVVIADESVRNYRFTGTFEQEGLAEVLEVCRESRHFSYRITAGEHPVVTIF</sequence>
<evidence type="ECO:0000313" key="4">
    <source>
        <dbReference type="EMBL" id="MBS0028187.1"/>
    </source>
</evidence>
<dbReference type="Pfam" id="PF16344">
    <property type="entry name" value="FecR_C"/>
    <property type="match status" value="1"/>
</dbReference>
<keyword evidence="5" id="KW-1185">Reference proteome</keyword>
<dbReference type="PIRSF" id="PIRSF018266">
    <property type="entry name" value="FecR"/>
    <property type="match status" value="1"/>
</dbReference>
<dbReference type="Pfam" id="PF04773">
    <property type="entry name" value="FecR"/>
    <property type="match status" value="1"/>
</dbReference>
<dbReference type="Proteomes" id="UP000676386">
    <property type="component" value="Unassembled WGS sequence"/>
</dbReference>
<dbReference type="InterPro" id="IPR012373">
    <property type="entry name" value="Ferrdict_sens_TM"/>
</dbReference>
<keyword evidence="1" id="KW-1133">Transmembrane helix</keyword>
<dbReference type="EMBL" id="JAGTXB010000005">
    <property type="protein sequence ID" value="MBS0028187.1"/>
    <property type="molecule type" value="Genomic_DNA"/>
</dbReference>
<keyword evidence="1" id="KW-0472">Membrane</keyword>
<dbReference type="PANTHER" id="PTHR30273:SF2">
    <property type="entry name" value="PROTEIN FECR"/>
    <property type="match status" value="1"/>
</dbReference>
<dbReference type="Gene3D" id="3.55.50.30">
    <property type="match status" value="1"/>
</dbReference>
<evidence type="ECO:0000259" key="2">
    <source>
        <dbReference type="Pfam" id="PF04773"/>
    </source>
</evidence>
<dbReference type="PANTHER" id="PTHR30273">
    <property type="entry name" value="PERIPLASMIC SIGNAL SENSOR AND SIGMA FACTOR ACTIVATOR FECR-RELATED"/>
    <property type="match status" value="1"/>
</dbReference>
<evidence type="ECO:0000256" key="1">
    <source>
        <dbReference type="SAM" id="Phobius"/>
    </source>
</evidence>
<proteinExistence type="predicted"/>